<feature type="compositionally biased region" description="Basic and acidic residues" evidence="16">
    <location>
        <begin position="1"/>
        <end position="14"/>
    </location>
</feature>
<evidence type="ECO:0000313" key="19">
    <source>
        <dbReference type="EMBL" id="MDT9600337.1"/>
    </source>
</evidence>
<comment type="pathway">
    <text evidence="13 15">Amino-acid biosynthesis; L-isoleucine biosynthesis; L-isoleucine from 2-oxobutanoate: step 3/4.</text>
</comment>
<comment type="similarity">
    <text evidence="2 15">Belongs to the IlvD/Edd family.</text>
</comment>
<keyword evidence="10 15" id="KW-0100">Branched-chain amino acid biosynthesis</keyword>
<evidence type="ECO:0000256" key="13">
    <source>
        <dbReference type="ARBA" id="ARBA00029437"/>
    </source>
</evidence>
<dbReference type="InterPro" id="IPR042096">
    <property type="entry name" value="Dihydro-acid_dehy_C"/>
</dbReference>
<dbReference type="PANTHER" id="PTHR21000:SF5">
    <property type="entry name" value="DIHYDROXY-ACID DEHYDRATASE, MITOCHONDRIAL"/>
    <property type="match status" value="1"/>
</dbReference>
<keyword evidence="7 15" id="KW-0408">Iron</keyword>
<evidence type="ECO:0000256" key="14">
    <source>
        <dbReference type="ARBA" id="ARBA00029490"/>
    </source>
</evidence>
<evidence type="ECO:0000256" key="6">
    <source>
        <dbReference type="ARBA" id="ARBA00022842"/>
    </source>
</evidence>
<feature type="binding site" evidence="15">
    <location>
        <position position="87"/>
    </location>
    <ligand>
        <name>Mg(2+)</name>
        <dbReference type="ChEBI" id="CHEBI:18420"/>
    </ligand>
</feature>
<keyword evidence="4 15" id="KW-0001">2Fe-2S</keyword>
<comment type="function">
    <text evidence="15">Functions in the biosynthesis of branched-chain amino acids. Catalyzes the dehydration of (2R,3R)-2,3-dihydroxy-3-methylpentanoate (2,3-dihydroxy-3-methylvalerate) into 2-oxo-3-methylpentanoate (2-oxo-3-methylvalerate) and of (2R)-2,3-dihydroxy-3-methylbutanoate (2,3-dihydroxyisovalerate) into 2-oxo-3-methylbutanoate (2-oxoisovalerate), the penultimate precursor to L-isoleucine and L-valine, respectively.</text>
</comment>
<feature type="region of interest" description="Disordered" evidence="16">
    <location>
        <begin position="522"/>
        <end position="541"/>
    </location>
</feature>
<keyword evidence="5 15" id="KW-0479">Metal-binding</keyword>
<keyword evidence="8 15" id="KW-0411">Iron-sulfur</keyword>
<keyword evidence="20" id="KW-1185">Reference proteome</keyword>
<dbReference type="SUPFAM" id="SSF52016">
    <property type="entry name" value="LeuD/IlvD-like"/>
    <property type="match status" value="1"/>
</dbReference>
<comment type="caution">
    <text evidence="19">The sequence shown here is derived from an EMBL/GenBank/DDBJ whole genome shotgun (WGS) entry which is preliminary data.</text>
</comment>
<dbReference type="Pfam" id="PF00920">
    <property type="entry name" value="ILVD_EDD_N"/>
    <property type="match status" value="1"/>
</dbReference>
<dbReference type="Gene3D" id="3.50.30.80">
    <property type="entry name" value="IlvD/EDD C-terminal domain-like"/>
    <property type="match status" value="1"/>
</dbReference>
<evidence type="ECO:0000256" key="11">
    <source>
        <dbReference type="ARBA" id="ARBA00029304"/>
    </source>
</evidence>
<dbReference type="PROSITE" id="PS00887">
    <property type="entry name" value="ILVD_EDD_2"/>
    <property type="match status" value="1"/>
</dbReference>
<sequence length="578" mass="60042">MDDEDKISNKRSDRLVGGPERAPARSYLRATGLGKDDFAKPLIAVVNSWSTVTPCNMHLATLAEAVRDGIRAAGGVPIDFNTIVVTDGIAMGTPGMRASLVSREVIADSIELAVQGHSLDGVVCIVGCDKTIPAAAMALARINVPGLVYYGGTIMPGRLAGRDVSIQDVFEAVGAVGAGTMDEAGLEKVEAAACPGAGACGGQFTANTMAMALSMMGLSPMGANDVPAVHPDKAKEGDRCGRAAVALAKAGRRPSEFITRETLRNAACAVSASGGSTNAALHLVAIAVEAGVDFDQEDCDDACRSTPVITDLKPGGRYLAFDLYKAGGTRLVGQRLMASGRLSDAPTVSGRSLFEELAEARETDGQDVVLDFDAPVSPRGSFTLLKGNIAPAGSVLKLTGHDIGSYEGPAVIFDSEEAAFHAVQHGQIHEGDVIVIRYEGPKGGPGMREMLQVTAALKGRGMQKVALITDGRFSGASYGFVVGHVAPEAASGGPIALLRDGDRILIDVAAQRIDTSADLASRAQSFRAPKRPRPPSGALEKYARLVSCASEGAVTIEPRRDADASNPTQAATKHGEWR</sequence>
<dbReference type="InterPro" id="IPR037237">
    <property type="entry name" value="IlvD/EDD_N"/>
</dbReference>
<comment type="caution">
    <text evidence="15">Lacks conserved residue(s) required for the propagation of feature annotation.</text>
</comment>
<dbReference type="InterPro" id="IPR000581">
    <property type="entry name" value="ILV_EDD_N"/>
</dbReference>
<dbReference type="RefSeq" id="WP_315727433.1">
    <property type="nucleotide sequence ID" value="NZ_JAVUPU010000008.1"/>
</dbReference>
<evidence type="ECO:0000259" key="17">
    <source>
        <dbReference type="Pfam" id="PF00920"/>
    </source>
</evidence>
<evidence type="ECO:0000256" key="4">
    <source>
        <dbReference type="ARBA" id="ARBA00022714"/>
    </source>
</evidence>
<dbReference type="Proteomes" id="UP001259572">
    <property type="component" value="Unassembled WGS sequence"/>
</dbReference>
<dbReference type="NCBIfam" id="NF002068">
    <property type="entry name" value="PRK00911.1"/>
    <property type="match status" value="1"/>
</dbReference>
<evidence type="ECO:0000256" key="2">
    <source>
        <dbReference type="ARBA" id="ARBA00006486"/>
    </source>
</evidence>
<dbReference type="Pfam" id="PF24877">
    <property type="entry name" value="ILV_EDD_C"/>
    <property type="match status" value="1"/>
</dbReference>
<dbReference type="EC" id="4.2.1.9" evidence="14 15"/>
<keyword evidence="3 15" id="KW-0028">Amino-acid biosynthesis</keyword>
<gene>
    <name evidence="15" type="primary">ilvD</name>
    <name evidence="19" type="ORF">RQX22_15360</name>
</gene>
<dbReference type="InterPro" id="IPR004404">
    <property type="entry name" value="DihydroxyA_deHydtase"/>
</dbReference>
<feature type="binding site" description="via carbamate group" evidence="15">
    <location>
        <position position="130"/>
    </location>
    <ligand>
        <name>Mg(2+)</name>
        <dbReference type="ChEBI" id="CHEBI:18420"/>
    </ligand>
</feature>
<evidence type="ECO:0000256" key="9">
    <source>
        <dbReference type="ARBA" id="ARBA00023239"/>
    </source>
</evidence>
<evidence type="ECO:0000256" key="5">
    <source>
        <dbReference type="ARBA" id="ARBA00022723"/>
    </source>
</evidence>
<organism evidence="19 20">
    <name type="scientific">Sphingosinicella rhizophila</name>
    <dbReference type="NCBI Taxonomy" id="3050082"/>
    <lineage>
        <taxon>Bacteria</taxon>
        <taxon>Pseudomonadati</taxon>
        <taxon>Pseudomonadota</taxon>
        <taxon>Alphaproteobacteria</taxon>
        <taxon>Sphingomonadales</taxon>
        <taxon>Sphingosinicellaceae</taxon>
        <taxon>Sphingosinicella</taxon>
    </lineage>
</organism>
<name>A0ABU3QAB4_9SPHN</name>
<comment type="cofactor">
    <cofactor evidence="1 15">
        <name>Mg(2+)</name>
        <dbReference type="ChEBI" id="CHEBI:18420"/>
    </cofactor>
</comment>
<feature type="domain" description="Dihydroxy-acid/6-phosphogluconate dehydratase C-terminal" evidence="18">
    <location>
        <begin position="367"/>
        <end position="553"/>
    </location>
</feature>
<keyword evidence="9 15" id="KW-0456">Lyase</keyword>
<comment type="catalytic activity">
    <reaction evidence="11">
        <text>(2R)-2,3-dihydroxy-3-methylbutanoate = 3-methyl-2-oxobutanoate + H2O</text>
        <dbReference type="Rhea" id="RHEA:24809"/>
        <dbReference type="ChEBI" id="CHEBI:11851"/>
        <dbReference type="ChEBI" id="CHEBI:15377"/>
        <dbReference type="ChEBI" id="CHEBI:49072"/>
        <dbReference type="EC" id="4.2.1.9"/>
    </reaction>
    <physiologicalReaction direction="left-to-right" evidence="11">
        <dbReference type="Rhea" id="RHEA:24810"/>
    </physiologicalReaction>
</comment>
<proteinExistence type="inferred from homology"/>
<dbReference type="SUPFAM" id="SSF143975">
    <property type="entry name" value="IlvD/EDD N-terminal domain-like"/>
    <property type="match status" value="1"/>
</dbReference>
<evidence type="ECO:0000256" key="8">
    <source>
        <dbReference type="ARBA" id="ARBA00023014"/>
    </source>
</evidence>
<feature type="modified residue" description="N6-carboxylysine" evidence="15">
    <location>
        <position position="130"/>
    </location>
</feature>
<feature type="binding site" evidence="15">
    <location>
        <position position="129"/>
    </location>
    <ligand>
        <name>Mg(2+)</name>
        <dbReference type="ChEBI" id="CHEBI:18420"/>
    </ligand>
</feature>
<dbReference type="InterPro" id="IPR020558">
    <property type="entry name" value="DiOHA_6PGluconate_deHydtase_CS"/>
</dbReference>
<feature type="binding site" evidence="15">
    <location>
        <position position="449"/>
    </location>
    <ligand>
        <name>Mg(2+)</name>
        <dbReference type="ChEBI" id="CHEBI:18420"/>
    </ligand>
</feature>
<comment type="pathway">
    <text evidence="12 15">Amino-acid biosynthesis; L-valine biosynthesis; L-valine from pyruvate: step 3/4.</text>
</comment>
<evidence type="ECO:0000256" key="7">
    <source>
        <dbReference type="ARBA" id="ARBA00023004"/>
    </source>
</evidence>
<dbReference type="PANTHER" id="PTHR21000">
    <property type="entry name" value="DIHYDROXY-ACID DEHYDRATASE DAD"/>
    <property type="match status" value="1"/>
</dbReference>
<dbReference type="InterPro" id="IPR050165">
    <property type="entry name" value="DHAD_IlvD/Edd"/>
</dbReference>
<keyword evidence="6 15" id="KW-0460">Magnesium</keyword>
<evidence type="ECO:0000256" key="15">
    <source>
        <dbReference type="HAMAP-Rule" id="MF_00012"/>
    </source>
</evidence>
<evidence type="ECO:0000256" key="16">
    <source>
        <dbReference type="SAM" id="MobiDB-lite"/>
    </source>
</evidence>
<dbReference type="HAMAP" id="MF_00012">
    <property type="entry name" value="IlvD"/>
    <property type="match status" value="1"/>
</dbReference>
<comment type="subunit">
    <text evidence="15">Homodimer.</text>
</comment>
<protein>
    <recommendedName>
        <fullName evidence="14 15">Dihydroxy-acid dehydratase</fullName>
        <shortName evidence="15">DAD</shortName>
        <ecNumber evidence="14 15">4.2.1.9</ecNumber>
    </recommendedName>
</protein>
<dbReference type="PROSITE" id="PS00886">
    <property type="entry name" value="ILVD_EDD_1"/>
    <property type="match status" value="1"/>
</dbReference>
<comment type="cofactor">
    <cofactor evidence="15">
        <name>[2Fe-2S] cluster</name>
        <dbReference type="ChEBI" id="CHEBI:190135"/>
    </cofactor>
    <text evidence="15">Binds 1 [2Fe-2S] cluster per subunit. This cluster acts as a Lewis acid cofactor.</text>
</comment>
<feature type="active site" description="Proton acceptor" evidence="15">
    <location>
        <position position="474"/>
    </location>
</feature>
<feature type="region of interest" description="Disordered" evidence="16">
    <location>
        <begin position="556"/>
        <end position="578"/>
    </location>
</feature>
<feature type="domain" description="Dihydroxy-acid/6-phosphogluconate dehydratase N-terminal" evidence="17">
    <location>
        <begin position="40"/>
        <end position="355"/>
    </location>
</feature>
<evidence type="ECO:0000256" key="3">
    <source>
        <dbReference type="ARBA" id="ARBA00022605"/>
    </source>
</evidence>
<comment type="catalytic activity">
    <reaction evidence="15">
        <text>(2R,3R)-2,3-dihydroxy-3-methylpentanoate = (S)-3-methyl-2-oxopentanoate + H2O</text>
        <dbReference type="Rhea" id="RHEA:27694"/>
        <dbReference type="ChEBI" id="CHEBI:15377"/>
        <dbReference type="ChEBI" id="CHEBI:35146"/>
        <dbReference type="ChEBI" id="CHEBI:49258"/>
        <dbReference type="EC" id="4.2.1.9"/>
    </reaction>
</comment>
<dbReference type="InterPro" id="IPR056740">
    <property type="entry name" value="ILV_EDD_C"/>
</dbReference>
<evidence type="ECO:0000256" key="12">
    <source>
        <dbReference type="ARBA" id="ARBA00029436"/>
    </source>
</evidence>
<dbReference type="GO" id="GO:0004160">
    <property type="term" value="F:dihydroxy-acid dehydratase activity"/>
    <property type="evidence" value="ECO:0007669"/>
    <property type="project" value="UniProtKB-EC"/>
</dbReference>
<evidence type="ECO:0000313" key="20">
    <source>
        <dbReference type="Proteomes" id="UP001259572"/>
    </source>
</evidence>
<reference evidence="19 20" key="1">
    <citation type="submission" date="2023-05" db="EMBL/GenBank/DDBJ databases">
        <authorList>
            <person name="Guo Y."/>
        </authorList>
    </citation>
    <scope>NUCLEOTIDE SEQUENCE [LARGE SCALE GENOMIC DNA]</scope>
    <source>
        <strain evidence="19 20">GR2756</strain>
    </source>
</reference>
<dbReference type="EMBL" id="JAVUPU010000008">
    <property type="protein sequence ID" value="MDT9600337.1"/>
    <property type="molecule type" value="Genomic_DNA"/>
</dbReference>
<feature type="region of interest" description="Disordered" evidence="16">
    <location>
        <begin position="1"/>
        <end position="20"/>
    </location>
</feature>
<evidence type="ECO:0000256" key="1">
    <source>
        <dbReference type="ARBA" id="ARBA00001946"/>
    </source>
</evidence>
<feature type="binding site" evidence="15">
    <location>
        <position position="55"/>
    </location>
    <ligand>
        <name>[2Fe-2S] cluster</name>
        <dbReference type="ChEBI" id="CHEBI:190135"/>
    </ligand>
</feature>
<evidence type="ECO:0000259" key="18">
    <source>
        <dbReference type="Pfam" id="PF24877"/>
    </source>
</evidence>
<accession>A0ABU3QAB4</accession>
<evidence type="ECO:0000256" key="10">
    <source>
        <dbReference type="ARBA" id="ARBA00023304"/>
    </source>
</evidence>